<dbReference type="EMBL" id="JARAOO010000007">
    <property type="protein sequence ID" value="KAJ7962672.1"/>
    <property type="molecule type" value="Genomic_DNA"/>
</dbReference>
<keyword evidence="3" id="KW-0812">Transmembrane</keyword>
<dbReference type="AlphaFoldDB" id="A0AAD7LRD5"/>
<keyword evidence="2" id="KW-0732">Signal</keyword>
<keyword evidence="3" id="KW-0472">Membrane</keyword>
<evidence type="ECO:0000256" key="2">
    <source>
        <dbReference type="SAM" id="SignalP"/>
    </source>
</evidence>
<dbReference type="PANTHER" id="PTHR35463:SF11">
    <property type="entry name" value="TRANSMEMBRANE PROTEIN"/>
    <property type="match status" value="1"/>
</dbReference>
<reference evidence="3" key="1">
    <citation type="journal article" date="2023" name="Science">
        <title>Elucidation of the pathway for biosynthesis of saponin adjuvants from the soapbark tree.</title>
        <authorList>
            <person name="Reed J."/>
            <person name="Orme A."/>
            <person name="El-Demerdash A."/>
            <person name="Owen C."/>
            <person name="Martin L.B.B."/>
            <person name="Misra R.C."/>
            <person name="Kikuchi S."/>
            <person name="Rejzek M."/>
            <person name="Martin A.C."/>
            <person name="Harkess A."/>
            <person name="Leebens-Mack J."/>
            <person name="Louveau T."/>
            <person name="Stephenson M.J."/>
            <person name="Osbourn A."/>
        </authorList>
    </citation>
    <scope>NUCLEOTIDE SEQUENCE</scope>
    <source>
        <strain evidence="3">S10</strain>
    </source>
</reference>
<feature type="signal peptide" evidence="2">
    <location>
        <begin position="1"/>
        <end position="24"/>
    </location>
</feature>
<feature type="region of interest" description="Disordered" evidence="1">
    <location>
        <begin position="135"/>
        <end position="156"/>
    </location>
</feature>
<accession>A0AAD7LRD5</accession>
<name>A0AAD7LRD5_QUISA</name>
<comment type="caution">
    <text evidence="3">The sequence shown here is derived from an EMBL/GenBank/DDBJ whole genome shotgun (WGS) entry which is preliminary data.</text>
</comment>
<feature type="chain" id="PRO_5042119758" evidence="2">
    <location>
        <begin position="25"/>
        <end position="156"/>
    </location>
</feature>
<organism evidence="3 4">
    <name type="scientific">Quillaja saponaria</name>
    <name type="common">Soap bark tree</name>
    <dbReference type="NCBI Taxonomy" id="32244"/>
    <lineage>
        <taxon>Eukaryota</taxon>
        <taxon>Viridiplantae</taxon>
        <taxon>Streptophyta</taxon>
        <taxon>Embryophyta</taxon>
        <taxon>Tracheophyta</taxon>
        <taxon>Spermatophyta</taxon>
        <taxon>Magnoliopsida</taxon>
        <taxon>eudicotyledons</taxon>
        <taxon>Gunneridae</taxon>
        <taxon>Pentapetalae</taxon>
        <taxon>rosids</taxon>
        <taxon>fabids</taxon>
        <taxon>Fabales</taxon>
        <taxon>Quillajaceae</taxon>
        <taxon>Quillaja</taxon>
    </lineage>
</organism>
<sequence>MDKVGGYAIFLLCLFLSLPFTTVGYEEGQQKNLEDQKRKPSFMERLRSVNSIIPSISGTSTRQRNGFKTLISQAHAYFFPPSIDFRGEHEAQPSIDGGAGEKAKEAIAKSTGKTKGTLEDSAKSAAKVASEMVQKTKEKLKKSLSSETGTEPKNEL</sequence>
<dbReference type="KEGG" id="qsa:O6P43_017868"/>
<dbReference type="PANTHER" id="PTHR35463">
    <property type="entry name" value="TRANSMEMBRANE PROTEIN"/>
    <property type="match status" value="1"/>
</dbReference>
<evidence type="ECO:0000256" key="1">
    <source>
        <dbReference type="SAM" id="MobiDB-lite"/>
    </source>
</evidence>
<keyword evidence="4" id="KW-1185">Reference proteome</keyword>
<proteinExistence type="predicted"/>
<feature type="region of interest" description="Disordered" evidence="1">
    <location>
        <begin position="88"/>
        <end position="120"/>
    </location>
</feature>
<dbReference type="Proteomes" id="UP001163823">
    <property type="component" value="Chromosome 7"/>
</dbReference>
<protein>
    <submittedName>
        <fullName evidence="3">Transmembrane protein</fullName>
    </submittedName>
</protein>
<gene>
    <name evidence="3" type="ORF">O6P43_017868</name>
</gene>
<evidence type="ECO:0000313" key="4">
    <source>
        <dbReference type="Proteomes" id="UP001163823"/>
    </source>
</evidence>
<evidence type="ECO:0000313" key="3">
    <source>
        <dbReference type="EMBL" id="KAJ7962672.1"/>
    </source>
</evidence>